<feature type="signal peptide" evidence="12">
    <location>
        <begin position="1"/>
        <end position="27"/>
    </location>
</feature>
<protein>
    <recommendedName>
        <fullName evidence="10">Sulfhydryl oxidase</fullName>
        <ecNumber evidence="10">1.8.3.2</ecNumber>
    </recommendedName>
</protein>
<evidence type="ECO:0000256" key="12">
    <source>
        <dbReference type="SAM" id="SignalP"/>
    </source>
</evidence>
<keyword evidence="4 12" id="KW-0732">Signal</keyword>
<dbReference type="InterPro" id="IPR041269">
    <property type="entry name" value="QSOX_Trx1"/>
</dbReference>
<feature type="domain" description="ERV/ALR sulfhydryl oxidase" evidence="13">
    <location>
        <begin position="398"/>
        <end position="507"/>
    </location>
</feature>
<dbReference type="InterPro" id="IPR036249">
    <property type="entry name" value="Thioredoxin-like_sf"/>
</dbReference>
<keyword evidence="10" id="KW-1133">Transmembrane helix</keyword>
<feature type="region of interest" description="Disordered" evidence="11">
    <location>
        <begin position="556"/>
        <end position="584"/>
    </location>
</feature>
<comment type="function">
    <text evidence="10">Catalyzes the oxidation of sulfhydryl groups in peptide and protein thiols to disulfides with the reduction of oxygen to hydrogen peroxide.</text>
</comment>
<evidence type="ECO:0000256" key="11">
    <source>
        <dbReference type="SAM" id="MobiDB-lite"/>
    </source>
</evidence>
<dbReference type="InterPro" id="IPR036774">
    <property type="entry name" value="ERV/ALR_sulphydryl_oxid_sf"/>
</dbReference>
<evidence type="ECO:0000256" key="8">
    <source>
        <dbReference type="ARBA" id="ARBA00023180"/>
    </source>
</evidence>
<comment type="catalytic activity">
    <reaction evidence="9 10">
        <text>2 R'C(R)SH + O2 = R'C(R)S-S(R)CR' + H2O2</text>
        <dbReference type="Rhea" id="RHEA:17357"/>
        <dbReference type="ChEBI" id="CHEBI:15379"/>
        <dbReference type="ChEBI" id="CHEBI:16240"/>
        <dbReference type="ChEBI" id="CHEBI:16520"/>
        <dbReference type="ChEBI" id="CHEBI:17412"/>
        <dbReference type="EC" id="1.8.3.2"/>
    </reaction>
</comment>
<name>A0A974H553_XENLA</name>
<dbReference type="Pfam" id="PF18371">
    <property type="entry name" value="FAD_SOX"/>
    <property type="match status" value="1"/>
</dbReference>
<dbReference type="CDD" id="cd02992">
    <property type="entry name" value="PDI_a_QSOX"/>
    <property type="match status" value="1"/>
</dbReference>
<dbReference type="Pfam" id="PF18108">
    <property type="entry name" value="QSOX_Trx1"/>
    <property type="match status" value="1"/>
</dbReference>
<dbReference type="PANTHER" id="PTHR22897:SF7">
    <property type="entry name" value="SULFHYDRYL OXIDASE 2"/>
    <property type="match status" value="1"/>
</dbReference>
<feature type="compositionally biased region" description="Basic and acidic residues" evidence="11">
    <location>
        <begin position="563"/>
        <end position="581"/>
    </location>
</feature>
<dbReference type="SUPFAM" id="SSF52833">
    <property type="entry name" value="Thioredoxin-like"/>
    <property type="match status" value="1"/>
</dbReference>
<evidence type="ECO:0000256" key="5">
    <source>
        <dbReference type="ARBA" id="ARBA00022827"/>
    </source>
</evidence>
<dbReference type="InterPro" id="IPR013766">
    <property type="entry name" value="Thioredoxin_domain"/>
</dbReference>
<dbReference type="Proteomes" id="UP000694892">
    <property type="component" value="Chromosome 8S"/>
</dbReference>
<evidence type="ECO:0000256" key="4">
    <source>
        <dbReference type="ARBA" id="ARBA00022729"/>
    </source>
</evidence>
<dbReference type="AlphaFoldDB" id="A0A974H553"/>
<dbReference type="Pfam" id="PF04777">
    <property type="entry name" value="Evr1_Alr"/>
    <property type="match status" value="1"/>
</dbReference>
<dbReference type="FunFam" id="3.40.30.10:FF:000080">
    <property type="entry name" value="Sulfhydryl oxidase"/>
    <property type="match status" value="1"/>
</dbReference>
<dbReference type="FunFam" id="1.20.120.1960:FF:000001">
    <property type="entry name" value="Sulfhydryl oxidase"/>
    <property type="match status" value="1"/>
</dbReference>
<gene>
    <name evidence="15" type="ORF">XELAEV_18041522mg</name>
</gene>
<keyword evidence="3 10" id="KW-0285">Flavoprotein</keyword>
<dbReference type="FunFam" id="3.40.30.10:FF:000073">
    <property type="entry name" value="Sulfhydryl oxidase"/>
    <property type="match status" value="1"/>
</dbReference>
<dbReference type="Gene3D" id="1.20.120.1960">
    <property type="entry name" value="QSOX sulfhydryl oxidase domain"/>
    <property type="match status" value="1"/>
</dbReference>
<accession>A0A974H553</accession>
<dbReference type="Gene3D" id="1.20.120.310">
    <property type="entry name" value="ERV/ALR sulfhydryl oxidase domain"/>
    <property type="match status" value="1"/>
</dbReference>
<evidence type="ECO:0000259" key="14">
    <source>
        <dbReference type="PROSITE" id="PS51352"/>
    </source>
</evidence>
<dbReference type="InterPro" id="IPR039798">
    <property type="entry name" value="Sulfhydryl_oxidase"/>
</dbReference>
<evidence type="ECO:0000256" key="7">
    <source>
        <dbReference type="ARBA" id="ARBA00023157"/>
    </source>
</evidence>
<comment type="similarity">
    <text evidence="2 10">Belongs to the quiescin-sulfhydryl oxidase (QSOX) family.</text>
</comment>
<feature type="chain" id="PRO_5037078584" description="Sulfhydryl oxidase" evidence="12">
    <location>
        <begin position="28"/>
        <end position="659"/>
    </location>
</feature>
<dbReference type="PROSITE" id="PS51352">
    <property type="entry name" value="THIOREDOXIN_2"/>
    <property type="match status" value="1"/>
</dbReference>
<keyword evidence="10" id="KW-0472">Membrane</keyword>
<dbReference type="PANTHER" id="PTHR22897">
    <property type="entry name" value="QUIESCIN Q6-RELATED SULFHYDRYL OXIDASE"/>
    <property type="match status" value="1"/>
</dbReference>
<keyword evidence="6 10" id="KW-0560">Oxidoreductase</keyword>
<dbReference type="InterPro" id="IPR017905">
    <property type="entry name" value="ERV/ALR_sulphydryl_oxidase"/>
</dbReference>
<feature type="transmembrane region" description="Helical" evidence="10">
    <location>
        <begin position="626"/>
        <end position="645"/>
    </location>
</feature>
<dbReference type="GO" id="GO:0005615">
    <property type="term" value="C:extracellular space"/>
    <property type="evidence" value="ECO:0007669"/>
    <property type="project" value="TreeGrafter"/>
</dbReference>
<evidence type="ECO:0000256" key="6">
    <source>
        <dbReference type="ARBA" id="ARBA00023002"/>
    </source>
</evidence>
<evidence type="ECO:0000313" key="15">
    <source>
        <dbReference type="EMBL" id="OCT65283.1"/>
    </source>
</evidence>
<keyword evidence="5 10" id="KW-0274">FAD</keyword>
<proteinExistence type="inferred from homology"/>
<keyword evidence="7" id="KW-1015">Disulfide bond</keyword>
<dbReference type="GO" id="GO:0016971">
    <property type="term" value="F:flavin-dependent sulfhydryl oxidase activity"/>
    <property type="evidence" value="ECO:0007669"/>
    <property type="project" value="InterPro"/>
</dbReference>
<dbReference type="PROSITE" id="PS51324">
    <property type="entry name" value="ERV_ALR"/>
    <property type="match status" value="1"/>
</dbReference>
<dbReference type="GO" id="GO:0006457">
    <property type="term" value="P:protein folding"/>
    <property type="evidence" value="ECO:0007669"/>
    <property type="project" value="TreeGrafter"/>
</dbReference>
<sequence>MAAFVGLPLRSVPMLLLLLVVAGTARGETLYGPEDSVTILNKESVARAVFNSSSAWLLEFYSSWCGHCINYAPTWKALARDVRDWEPAIKIGVLDCAEEDNYGACKDFGVTLYPTFRFFKAFTKEFTQGENYKAVGDREIQTVRQVIIDFLQTSPAESKPQAWPSLEPISSSEISSLLTQKQSHYTAIIFESEESYEGREVILDLIQYSNIVVRRALPSDKPILEKLGIGSVPSCYLIQPNGLHGLINDVKSIRSQLSLHLKALSNVRKLLPSETAHSGLSKGVQQEDTTMNQFDRSKLYMTDLESGLHYILRAELANHHTLEGEKLKTFKDFVTILYKLFPGRPHVMKLLETLQEWLVSMPLDTIPYDAILDLVNNKMRISGIFLTNHTQWVGCRGSKSNLRGYPCSLWKLFHSLTVQAAVKPDALANTAFEAEPRAILQTMRRYIREFFGCRECAKHFEAMAKETVDSVKTPDQAILWLWRKHNVVNNRLSGAPSEDPKFPKVQWPTSDLCSACHSQTGGVHSWNEDEVLAFLKRYYGNQEISLEFADPRKDLSEAATDNGNKEPHFTKKPQERDDVKKQNPQFLDKLVQKKPEKSLDSEAAESSQSVSFLGIGFSNIDMSLCVILYVTSSLFLMIMFFFFRFRSKRWKVRYNRPFV</sequence>
<keyword evidence="10" id="KW-0812">Transmembrane</keyword>
<keyword evidence="8" id="KW-0325">Glycoprotein</keyword>
<dbReference type="OMA" id="VFFGCKE"/>
<evidence type="ECO:0000256" key="2">
    <source>
        <dbReference type="ARBA" id="ARBA00006041"/>
    </source>
</evidence>
<reference evidence="16" key="1">
    <citation type="journal article" date="2016" name="Nature">
        <title>Genome evolution in the allotetraploid frog Xenopus laevis.</title>
        <authorList>
            <person name="Session A.M."/>
            <person name="Uno Y."/>
            <person name="Kwon T."/>
            <person name="Chapman J.A."/>
            <person name="Toyoda A."/>
            <person name="Takahashi S."/>
            <person name="Fukui A."/>
            <person name="Hikosaka A."/>
            <person name="Suzuki A."/>
            <person name="Kondo M."/>
            <person name="van Heeringen S.J."/>
            <person name="Quigley I."/>
            <person name="Heinz S."/>
            <person name="Ogino H."/>
            <person name="Ochi H."/>
            <person name="Hellsten U."/>
            <person name="Lyons J.B."/>
            <person name="Simakov O."/>
            <person name="Putnam N."/>
            <person name="Stites J."/>
            <person name="Kuroki Y."/>
            <person name="Tanaka T."/>
            <person name="Michiue T."/>
            <person name="Watanabe M."/>
            <person name="Bogdanovic O."/>
            <person name="Lister R."/>
            <person name="Georgiou G."/>
            <person name="Paranjpe S.S."/>
            <person name="van Kruijsbergen I."/>
            <person name="Shu S."/>
            <person name="Carlson J."/>
            <person name="Kinoshita T."/>
            <person name="Ohta Y."/>
            <person name="Mawaribuchi S."/>
            <person name="Jenkins J."/>
            <person name="Grimwood J."/>
            <person name="Schmutz J."/>
            <person name="Mitros T."/>
            <person name="Mozaffari S.V."/>
            <person name="Suzuki Y."/>
            <person name="Haramoto Y."/>
            <person name="Yamamoto T.S."/>
            <person name="Takagi C."/>
            <person name="Heald R."/>
            <person name="Miller K."/>
            <person name="Haudenschild C."/>
            <person name="Kitzman J."/>
            <person name="Nakayama T."/>
            <person name="Izutsu Y."/>
            <person name="Robert J."/>
            <person name="Fortriede J."/>
            <person name="Burns K."/>
            <person name="Lotay V."/>
            <person name="Karimi K."/>
            <person name="Yasuoka Y."/>
            <person name="Dichmann D.S."/>
            <person name="Flajnik M.F."/>
            <person name="Houston D.W."/>
            <person name="Shendure J."/>
            <person name="DuPasquier L."/>
            <person name="Vize P.D."/>
            <person name="Zorn A.M."/>
            <person name="Ito M."/>
            <person name="Marcotte E.M."/>
            <person name="Wallingford J.B."/>
            <person name="Ito Y."/>
            <person name="Asashima M."/>
            <person name="Ueno N."/>
            <person name="Matsuda Y."/>
            <person name="Veenstra G.J."/>
            <person name="Fujiyama A."/>
            <person name="Harland R.M."/>
            <person name="Taira M."/>
            <person name="Rokhsar D.S."/>
        </authorList>
    </citation>
    <scope>NUCLEOTIDE SEQUENCE [LARGE SCALE GENOMIC DNA]</scope>
    <source>
        <strain evidence="16">J</strain>
    </source>
</reference>
<evidence type="ECO:0000313" key="16">
    <source>
        <dbReference type="Proteomes" id="UP000694892"/>
    </source>
</evidence>
<dbReference type="Gene3D" id="3.40.30.10">
    <property type="entry name" value="Glutaredoxin"/>
    <property type="match status" value="2"/>
</dbReference>
<organism evidence="15 16">
    <name type="scientific">Xenopus laevis</name>
    <name type="common">African clawed frog</name>
    <dbReference type="NCBI Taxonomy" id="8355"/>
    <lineage>
        <taxon>Eukaryota</taxon>
        <taxon>Metazoa</taxon>
        <taxon>Chordata</taxon>
        <taxon>Craniata</taxon>
        <taxon>Vertebrata</taxon>
        <taxon>Euteleostomi</taxon>
        <taxon>Amphibia</taxon>
        <taxon>Batrachia</taxon>
        <taxon>Anura</taxon>
        <taxon>Pipoidea</taxon>
        <taxon>Pipidae</taxon>
        <taxon>Xenopodinae</taxon>
        <taxon>Xenopus</taxon>
        <taxon>Xenopus</taxon>
    </lineage>
</organism>
<dbReference type="Pfam" id="PF00085">
    <property type="entry name" value="Thioredoxin"/>
    <property type="match status" value="1"/>
</dbReference>
<dbReference type="InterPro" id="IPR040986">
    <property type="entry name" value="QSOX_FAD-bd_dom"/>
</dbReference>
<dbReference type="EMBL" id="CM004481">
    <property type="protein sequence ID" value="OCT65283.1"/>
    <property type="molecule type" value="Genomic_DNA"/>
</dbReference>
<dbReference type="EC" id="1.8.3.2" evidence="10"/>
<evidence type="ECO:0000259" key="13">
    <source>
        <dbReference type="PROSITE" id="PS51324"/>
    </source>
</evidence>
<evidence type="ECO:0000256" key="3">
    <source>
        <dbReference type="ARBA" id="ARBA00022630"/>
    </source>
</evidence>
<evidence type="ECO:0000256" key="10">
    <source>
        <dbReference type="RuleBase" id="RU371123"/>
    </source>
</evidence>
<dbReference type="GO" id="GO:0000139">
    <property type="term" value="C:Golgi membrane"/>
    <property type="evidence" value="ECO:0007669"/>
    <property type="project" value="TreeGrafter"/>
</dbReference>
<evidence type="ECO:0000256" key="1">
    <source>
        <dbReference type="ARBA" id="ARBA00001974"/>
    </source>
</evidence>
<dbReference type="SUPFAM" id="SSF69000">
    <property type="entry name" value="FAD-dependent thiol oxidase"/>
    <property type="match status" value="1"/>
</dbReference>
<dbReference type="InterPro" id="IPR042568">
    <property type="entry name" value="QSOX_FAD-bd_sf"/>
</dbReference>
<comment type="cofactor">
    <cofactor evidence="1 10">
        <name>FAD</name>
        <dbReference type="ChEBI" id="CHEBI:57692"/>
    </cofactor>
</comment>
<dbReference type="GO" id="GO:0003756">
    <property type="term" value="F:protein disulfide isomerase activity"/>
    <property type="evidence" value="ECO:0007669"/>
    <property type="project" value="TreeGrafter"/>
</dbReference>
<feature type="domain" description="Thioredoxin" evidence="14">
    <location>
        <begin position="19"/>
        <end position="153"/>
    </location>
</feature>
<dbReference type="FunFam" id="1.20.120.310:FF:000001">
    <property type="entry name" value="Sulfhydryl oxidase"/>
    <property type="match status" value="1"/>
</dbReference>
<evidence type="ECO:0000256" key="9">
    <source>
        <dbReference type="ARBA" id="ARBA00048864"/>
    </source>
</evidence>